<reference evidence="1" key="1">
    <citation type="submission" date="2020-08" db="EMBL/GenBank/DDBJ databases">
        <title>Multicomponent nature underlies the extraordinary mechanical properties of spider dragline silk.</title>
        <authorList>
            <person name="Kono N."/>
            <person name="Nakamura H."/>
            <person name="Mori M."/>
            <person name="Yoshida Y."/>
            <person name="Ohtoshi R."/>
            <person name="Malay A.D."/>
            <person name="Moran D.A.P."/>
            <person name="Tomita M."/>
            <person name="Numata K."/>
            <person name="Arakawa K."/>
        </authorList>
    </citation>
    <scope>NUCLEOTIDE SEQUENCE</scope>
</reference>
<comment type="caution">
    <text evidence="1">The sequence shown here is derived from an EMBL/GenBank/DDBJ whole genome shotgun (WGS) entry which is preliminary data.</text>
</comment>
<protein>
    <submittedName>
        <fullName evidence="1">Uncharacterized protein</fullName>
    </submittedName>
</protein>
<name>A0A8X6P312_NEPPI</name>
<proteinExistence type="predicted"/>
<dbReference type="Proteomes" id="UP000887013">
    <property type="component" value="Unassembled WGS sequence"/>
</dbReference>
<evidence type="ECO:0000313" key="1">
    <source>
        <dbReference type="EMBL" id="GFT44294.1"/>
    </source>
</evidence>
<evidence type="ECO:0000313" key="2">
    <source>
        <dbReference type="Proteomes" id="UP000887013"/>
    </source>
</evidence>
<organism evidence="1 2">
    <name type="scientific">Nephila pilipes</name>
    <name type="common">Giant wood spider</name>
    <name type="synonym">Nephila maculata</name>
    <dbReference type="NCBI Taxonomy" id="299642"/>
    <lineage>
        <taxon>Eukaryota</taxon>
        <taxon>Metazoa</taxon>
        <taxon>Ecdysozoa</taxon>
        <taxon>Arthropoda</taxon>
        <taxon>Chelicerata</taxon>
        <taxon>Arachnida</taxon>
        <taxon>Araneae</taxon>
        <taxon>Araneomorphae</taxon>
        <taxon>Entelegynae</taxon>
        <taxon>Araneoidea</taxon>
        <taxon>Nephilidae</taxon>
        <taxon>Nephila</taxon>
    </lineage>
</organism>
<dbReference type="EMBL" id="BMAW01015531">
    <property type="protein sequence ID" value="GFT44294.1"/>
    <property type="molecule type" value="Genomic_DNA"/>
</dbReference>
<dbReference type="AlphaFoldDB" id="A0A8X6P312"/>
<sequence length="125" mass="14666">MFNEIKEQLRKLNSPRRQLELKCSNFNEKEHLQMDYKDVKTKKYSRSQDCFREQKRSIPLNAPKEKFIVSALCGECKCLYFEGIVSGVPYPKFIDEGAHLTLLRTDIAQQLKELKLYTTPNFGTK</sequence>
<gene>
    <name evidence="1" type="ORF">NPIL_532831</name>
</gene>
<keyword evidence="2" id="KW-1185">Reference proteome</keyword>
<accession>A0A8X6P312</accession>